<dbReference type="InParanoid" id="A0A6J2X266"/>
<reference evidence="3" key="1">
    <citation type="submission" date="2025-08" db="UniProtKB">
        <authorList>
            <consortium name="RefSeq"/>
        </authorList>
    </citation>
    <scope>IDENTIFICATION</scope>
    <source>
        <tissue evidence="3">Gonads</tissue>
    </source>
</reference>
<evidence type="ECO:0000313" key="3">
    <source>
        <dbReference type="RefSeq" id="XP_030745316.1"/>
    </source>
</evidence>
<gene>
    <name evidence="3" type="primary">LOC115874339</name>
</gene>
<protein>
    <submittedName>
        <fullName evidence="3">Uncharacterized protein LOC115874339 isoform X1</fullName>
    </submittedName>
</protein>
<dbReference type="AlphaFoldDB" id="A0A6J2X266"/>
<keyword evidence="1" id="KW-0812">Transmembrane</keyword>
<evidence type="ECO:0000256" key="1">
    <source>
        <dbReference type="SAM" id="Phobius"/>
    </source>
</evidence>
<keyword evidence="1" id="KW-0472">Membrane</keyword>
<name>A0A6J2X266_SITOR</name>
<dbReference type="GeneID" id="115874339"/>
<feature type="transmembrane region" description="Helical" evidence="1">
    <location>
        <begin position="6"/>
        <end position="30"/>
    </location>
</feature>
<accession>A0A6J2X266</accession>
<sequence length="167" mass="18847">MTLAMNSIYLWIICGVSVAMFCMLATIVFFCSRCARMKARCSNQFYIIEGLDLSNNKTSLLDIANNFNIYRKYNNMEDSDALKQETLQTDRDLVDSTDLSHKFTNSLLRINSQADDMLSCISTDSLGTFFSTCTANSRRSFVTCSEGSENEEDLINPTVRKAVVSFK</sequence>
<keyword evidence="1" id="KW-1133">Transmembrane helix</keyword>
<dbReference type="RefSeq" id="XP_030745316.1">
    <property type="nucleotide sequence ID" value="XM_030889456.1"/>
</dbReference>
<evidence type="ECO:0000313" key="2">
    <source>
        <dbReference type="Proteomes" id="UP000504635"/>
    </source>
</evidence>
<proteinExistence type="predicted"/>
<keyword evidence="2" id="KW-1185">Reference proteome</keyword>
<dbReference type="Proteomes" id="UP000504635">
    <property type="component" value="Unplaced"/>
</dbReference>
<organism evidence="2 3">
    <name type="scientific">Sitophilus oryzae</name>
    <name type="common">Rice weevil</name>
    <name type="synonym">Curculio oryzae</name>
    <dbReference type="NCBI Taxonomy" id="7048"/>
    <lineage>
        <taxon>Eukaryota</taxon>
        <taxon>Metazoa</taxon>
        <taxon>Ecdysozoa</taxon>
        <taxon>Arthropoda</taxon>
        <taxon>Hexapoda</taxon>
        <taxon>Insecta</taxon>
        <taxon>Pterygota</taxon>
        <taxon>Neoptera</taxon>
        <taxon>Endopterygota</taxon>
        <taxon>Coleoptera</taxon>
        <taxon>Polyphaga</taxon>
        <taxon>Cucujiformia</taxon>
        <taxon>Curculionidae</taxon>
        <taxon>Dryophthorinae</taxon>
        <taxon>Sitophilus</taxon>
    </lineage>
</organism>
<dbReference type="KEGG" id="soy:115874339"/>
<dbReference type="OrthoDB" id="6784484at2759"/>